<keyword evidence="4" id="KW-1185">Reference proteome</keyword>
<dbReference type="STRING" id="644284.Arch_0406"/>
<dbReference type="InterPro" id="IPR025877">
    <property type="entry name" value="MobA-like_NTP_Trfase"/>
</dbReference>
<dbReference type="KEGG" id="ahe:Arch_0406"/>
<dbReference type="AlphaFoldDB" id="D7BML1"/>
<reference evidence="3 4" key="1">
    <citation type="journal article" date="2010" name="Stand. Genomic Sci.">
        <title>Complete genome sequence of Arcanobacterium haemolyticum type strain (11018).</title>
        <authorList>
            <person name="Yasawong M."/>
            <person name="Teshima H."/>
            <person name="Lapidus A."/>
            <person name="Nolan M."/>
            <person name="Lucas S."/>
            <person name="Glavina Del Rio T."/>
            <person name="Tice H."/>
            <person name="Cheng J."/>
            <person name="Bruce D."/>
            <person name="Detter C."/>
            <person name="Tapia R."/>
            <person name="Han C."/>
            <person name="Goodwin L."/>
            <person name="Pitluck S."/>
            <person name="Liolios K."/>
            <person name="Ivanova N."/>
            <person name="Mavromatis K."/>
            <person name="Mikhailova N."/>
            <person name="Pati A."/>
            <person name="Chen A."/>
            <person name="Palaniappan K."/>
            <person name="Land M."/>
            <person name="Hauser L."/>
            <person name="Chang Y."/>
            <person name="Jeffries C."/>
            <person name="Rohde M."/>
            <person name="Sikorski J."/>
            <person name="Pukall R."/>
            <person name="Goker M."/>
            <person name="Woyke T."/>
            <person name="Bristow J."/>
            <person name="Eisen J."/>
            <person name="Markowitz V."/>
            <person name="Hugenholtz P."/>
            <person name="Kyrpides N."/>
            <person name="Klenk H."/>
        </authorList>
    </citation>
    <scope>NUCLEOTIDE SEQUENCE [LARGE SCALE GENOMIC DNA]</scope>
    <source>
        <strain evidence="4">ATCC 9345 / DSM 20595 / CCUG 17215 / LMG 16163 / NBRC 15585 / NCTC 8452 / 11018</strain>
    </source>
</reference>
<dbReference type="RefSeq" id="WP_013169658.1">
    <property type="nucleotide sequence ID" value="NC_014218.1"/>
</dbReference>
<evidence type="ECO:0000313" key="3">
    <source>
        <dbReference type="EMBL" id="ADH92160.1"/>
    </source>
</evidence>
<organism evidence="3 4">
    <name type="scientific">Arcanobacterium haemolyticum (strain ATCC 9345 / DSM 20595 / CCM 5947 / CCUG 17215 / LMG 16163 / NBRC 15585 / NCTC 8452 / 11018)</name>
    <dbReference type="NCBI Taxonomy" id="644284"/>
    <lineage>
        <taxon>Bacteria</taxon>
        <taxon>Bacillati</taxon>
        <taxon>Actinomycetota</taxon>
        <taxon>Actinomycetes</taxon>
        <taxon>Actinomycetales</taxon>
        <taxon>Actinomycetaceae</taxon>
        <taxon>Arcanobacterium</taxon>
    </lineage>
</organism>
<dbReference type="HOGENOM" id="CLU_055597_1_1_11"/>
<dbReference type="PANTHER" id="PTHR19136">
    <property type="entry name" value="MOLYBDENUM COFACTOR GUANYLYLTRANSFERASE"/>
    <property type="match status" value="1"/>
</dbReference>
<dbReference type="Pfam" id="PF12804">
    <property type="entry name" value="NTP_transf_3"/>
    <property type="match status" value="1"/>
</dbReference>
<dbReference type="eggNOG" id="COG0746">
    <property type="taxonomic scope" value="Bacteria"/>
</dbReference>
<dbReference type="GO" id="GO:0016779">
    <property type="term" value="F:nucleotidyltransferase activity"/>
    <property type="evidence" value="ECO:0007669"/>
    <property type="project" value="TreeGrafter"/>
</dbReference>
<accession>D7BML1</accession>
<protein>
    <submittedName>
        <fullName evidence="3">Molybdopterin-guanine dinucleotide biosynthesis protein A</fullName>
    </submittedName>
</protein>
<dbReference type="Proteomes" id="UP000000376">
    <property type="component" value="Chromosome"/>
</dbReference>
<evidence type="ECO:0000259" key="2">
    <source>
        <dbReference type="Pfam" id="PF12804"/>
    </source>
</evidence>
<dbReference type="SUPFAM" id="SSF53448">
    <property type="entry name" value="Nucleotide-diphospho-sugar transferases"/>
    <property type="match status" value="1"/>
</dbReference>
<keyword evidence="1" id="KW-0808">Transferase</keyword>
<dbReference type="InterPro" id="IPR029044">
    <property type="entry name" value="Nucleotide-diphossugar_trans"/>
</dbReference>
<dbReference type="EMBL" id="CP002045">
    <property type="protein sequence ID" value="ADH92160.1"/>
    <property type="molecule type" value="Genomic_DNA"/>
</dbReference>
<dbReference type="Gene3D" id="3.90.550.10">
    <property type="entry name" value="Spore Coat Polysaccharide Biosynthesis Protein SpsA, Chain A"/>
    <property type="match status" value="1"/>
</dbReference>
<name>D7BML1_ARCHD</name>
<dbReference type="PANTHER" id="PTHR19136:SF81">
    <property type="entry name" value="MOLYBDENUM COFACTOR GUANYLYLTRANSFERASE"/>
    <property type="match status" value="1"/>
</dbReference>
<proteinExistence type="predicted"/>
<evidence type="ECO:0000313" key="4">
    <source>
        <dbReference type="Proteomes" id="UP000000376"/>
    </source>
</evidence>
<evidence type="ECO:0000256" key="1">
    <source>
        <dbReference type="ARBA" id="ARBA00022679"/>
    </source>
</evidence>
<gene>
    <name evidence="3" type="ordered locus">Arch_0406</name>
</gene>
<sequence length="194" mass="20873">MVHTAIILAGGTARRLGGVSKPDYNVAGRRLLDIVLDELDMHNVPAERVVVVGPPTLSVPTGVRRVLEDPPYGGPLAGIGAGVDCLDLADSDLVAFGTCDAPLASRMYSQLVEAVNNDPTSDGAAPVTADAEHWIQYMHGVYRFGVLKNLVTERDRPFRSAFRHLNVATVSDCSNWCIDVDTPDDAYRLAEMLA</sequence>
<feature type="domain" description="MobA-like NTP transferase" evidence="2">
    <location>
        <begin position="5"/>
        <end position="139"/>
    </location>
</feature>